<dbReference type="EMBL" id="JAEEGA010000011">
    <property type="protein sequence ID" value="MBP1042544.1"/>
    <property type="molecule type" value="Genomic_DNA"/>
</dbReference>
<dbReference type="GO" id="GO:0016491">
    <property type="term" value="F:oxidoreductase activity"/>
    <property type="evidence" value="ECO:0007669"/>
    <property type="project" value="UniProtKB-KW"/>
</dbReference>
<dbReference type="PANTHER" id="PTHR43401:SF2">
    <property type="entry name" value="L-THREONINE 3-DEHYDROGENASE"/>
    <property type="match status" value="1"/>
</dbReference>
<protein>
    <submittedName>
        <fullName evidence="6">Alcohol dehydrogenase catalytic domain-containing protein</fullName>
    </submittedName>
</protein>
<accession>A0A940P6I7</accession>
<comment type="caution">
    <text evidence="6">The sequence shown here is derived from an EMBL/GenBank/DDBJ whole genome shotgun (WGS) entry which is preliminary data.</text>
</comment>
<dbReference type="Pfam" id="PF08240">
    <property type="entry name" value="ADH_N"/>
    <property type="match status" value="1"/>
</dbReference>
<evidence type="ECO:0000259" key="5">
    <source>
        <dbReference type="SMART" id="SM00829"/>
    </source>
</evidence>
<sequence>MIDRMKAFVLEDVATLRLKEFPLPEIGPKEVLYQVKACSLCTVEQRAYSGKKHFGFPFVGGHETAGVVLAVGAEVKEYLVGDHVVSTFNYCGECDFCKTGQGTQCQNGYASKPRFPFEGTIIGGGMAQYLAVQTQQLVKVSKAIPFEEMALTEPLACCIHSVEKAKLKFGDTVVIIGAGIMGLLNSQLCQLQGARVIISEPDEQRRDKALALGAHLVIDPNKEELVERVKEVTAGRGAEVVINTIPLANAWLDGMNALAPYGRLIAYSAQDSKEKIPVDFGHLHNKEYEYIGTVSPTIENNLRATRLIGEKIIDMTPYIEKMYDYCETAKAFEHAVQPNTYRVVLHHYETVKVEK</sequence>
<feature type="domain" description="Enoyl reductase (ER)" evidence="5">
    <location>
        <begin position="11"/>
        <end position="345"/>
    </location>
</feature>
<dbReference type="PROSITE" id="PS00059">
    <property type="entry name" value="ADH_ZINC"/>
    <property type="match status" value="1"/>
</dbReference>
<evidence type="ECO:0000256" key="3">
    <source>
        <dbReference type="ARBA" id="ARBA00023002"/>
    </source>
</evidence>
<keyword evidence="2 4" id="KW-0862">Zinc</keyword>
<gene>
    <name evidence="6" type="ORF">I6N95_16120</name>
</gene>
<dbReference type="InterPro" id="IPR013149">
    <property type="entry name" value="ADH-like_C"/>
</dbReference>
<dbReference type="PANTHER" id="PTHR43401">
    <property type="entry name" value="L-THREONINE 3-DEHYDROGENASE"/>
    <property type="match status" value="1"/>
</dbReference>
<dbReference type="Gene3D" id="3.90.180.10">
    <property type="entry name" value="Medium-chain alcohol dehydrogenases, catalytic domain"/>
    <property type="match status" value="1"/>
</dbReference>
<dbReference type="SUPFAM" id="SSF50129">
    <property type="entry name" value="GroES-like"/>
    <property type="match status" value="1"/>
</dbReference>
<dbReference type="AlphaFoldDB" id="A0A940P6I7"/>
<dbReference type="InterPro" id="IPR020843">
    <property type="entry name" value="ER"/>
</dbReference>
<organism evidence="6 7">
    <name type="scientific">Vagococcus allomyrinae</name>
    <dbReference type="NCBI Taxonomy" id="2794353"/>
    <lineage>
        <taxon>Bacteria</taxon>
        <taxon>Bacillati</taxon>
        <taxon>Bacillota</taxon>
        <taxon>Bacilli</taxon>
        <taxon>Lactobacillales</taxon>
        <taxon>Enterococcaceae</taxon>
        <taxon>Vagococcus</taxon>
    </lineage>
</organism>
<evidence type="ECO:0000313" key="6">
    <source>
        <dbReference type="EMBL" id="MBP1042544.1"/>
    </source>
</evidence>
<dbReference type="Proteomes" id="UP000674938">
    <property type="component" value="Unassembled WGS sequence"/>
</dbReference>
<dbReference type="InterPro" id="IPR050129">
    <property type="entry name" value="Zn_alcohol_dh"/>
</dbReference>
<name>A0A940P6I7_9ENTE</name>
<evidence type="ECO:0000256" key="1">
    <source>
        <dbReference type="ARBA" id="ARBA00022723"/>
    </source>
</evidence>
<dbReference type="InterPro" id="IPR011032">
    <property type="entry name" value="GroES-like_sf"/>
</dbReference>
<keyword evidence="3" id="KW-0560">Oxidoreductase</keyword>
<proteinExistence type="inferred from homology"/>
<evidence type="ECO:0000313" key="7">
    <source>
        <dbReference type="Proteomes" id="UP000674938"/>
    </source>
</evidence>
<reference evidence="6" key="1">
    <citation type="submission" date="2020-12" db="EMBL/GenBank/DDBJ databases">
        <title>Vagococcus allomyrinae sp. nov. and Enterococcus lavae sp. nov., isolated from the larvae of Allomyrina dichotoma.</title>
        <authorList>
            <person name="Lee S.D."/>
        </authorList>
    </citation>
    <scope>NUCLEOTIDE SEQUENCE</scope>
    <source>
        <strain evidence="6">BWB3-3</strain>
    </source>
</reference>
<dbReference type="InterPro" id="IPR036291">
    <property type="entry name" value="NAD(P)-bd_dom_sf"/>
</dbReference>
<dbReference type="InterPro" id="IPR013154">
    <property type="entry name" value="ADH-like_N"/>
</dbReference>
<comment type="similarity">
    <text evidence="4">Belongs to the zinc-containing alcohol dehydrogenase family.</text>
</comment>
<dbReference type="RefSeq" id="WP_209529829.1">
    <property type="nucleotide sequence ID" value="NZ_JAEEGA010000011.1"/>
</dbReference>
<keyword evidence="7" id="KW-1185">Reference proteome</keyword>
<dbReference type="InterPro" id="IPR002328">
    <property type="entry name" value="ADH_Zn_CS"/>
</dbReference>
<evidence type="ECO:0000256" key="2">
    <source>
        <dbReference type="ARBA" id="ARBA00022833"/>
    </source>
</evidence>
<keyword evidence="1 4" id="KW-0479">Metal-binding</keyword>
<dbReference type="Gene3D" id="3.40.50.720">
    <property type="entry name" value="NAD(P)-binding Rossmann-like Domain"/>
    <property type="match status" value="1"/>
</dbReference>
<dbReference type="GO" id="GO:0008270">
    <property type="term" value="F:zinc ion binding"/>
    <property type="evidence" value="ECO:0007669"/>
    <property type="project" value="InterPro"/>
</dbReference>
<comment type="cofactor">
    <cofactor evidence="4">
        <name>Zn(2+)</name>
        <dbReference type="ChEBI" id="CHEBI:29105"/>
    </cofactor>
</comment>
<dbReference type="SUPFAM" id="SSF51735">
    <property type="entry name" value="NAD(P)-binding Rossmann-fold domains"/>
    <property type="match status" value="1"/>
</dbReference>
<evidence type="ECO:0000256" key="4">
    <source>
        <dbReference type="RuleBase" id="RU361277"/>
    </source>
</evidence>
<dbReference type="Pfam" id="PF00107">
    <property type="entry name" value="ADH_zinc_N"/>
    <property type="match status" value="1"/>
</dbReference>
<dbReference type="SMART" id="SM00829">
    <property type="entry name" value="PKS_ER"/>
    <property type="match status" value="1"/>
</dbReference>